<reference evidence="1" key="1">
    <citation type="submission" date="2022-11" db="EMBL/GenBank/DDBJ databases">
        <authorList>
            <person name="Morgan W.R."/>
            <person name="Tartar A."/>
        </authorList>
    </citation>
    <scope>NUCLEOTIDE SEQUENCE</scope>
    <source>
        <strain evidence="1">ARSEF 373</strain>
    </source>
</reference>
<dbReference type="Proteomes" id="UP001146120">
    <property type="component" value="Unassembled WGS sequence"/>
</dbReference>
<organism evidence="1 2">
    <name type="scientific">Lagenidium giganteum</name>
    <dbReference type="NCBI Taxonomy" id="4803"/>
    <lineage>
        <taxon>Eukaryota</taxon>
        <taxon>Sar</taxon>
        <taxon>Stramenopiles</taxon>
        <taxon>Oomycota</taxon>
        <taxon>Peronosporomycetes</taxon>
        <taxon>Pythiales</taxon>
        <taxon>Pythiaceae</taxon>
    </lineage>
</organism>
<feature type="non-terminal residue" evidence="1">
    <location>
        <position position="1"/>
    </location>
</feature>
<name>A0AAV2YIN5_9STRA</name>
<keyword evidence="2" id="KW-1185">Reference proteome</keyword>
<dbReference type="AlphaFoldDB" id="A0AAV2YIN5"/>
<proteinExistence type="predicted"/>
<gene>
    <name evidence="1" type="ORF">N0F65_002760</name>
</gene>
<sequence>RGGSPRPLSPFPFRTPAPRPRVLALPCAPVEIPRQCQGHPTGSTEVLEQLRAANNPGRGVGALEECRQAQAPAPRA</sequence>
<accession>A0AAV2YIN5</accession>
<evidence type="ECO:0000313" key="1">
    <source>
        <dbReference type="EMBL" id="DAZ94442.1"/>
    </source>
</evidence>
<evidence type="ECO:0000313" key="2">
    <source>
        <dbReference type="Proteomes" id="UP001146120"/>
    </source>
</evidence>
<dbReference type="EMBL" id="DAKRPA010000250">
    <property type="protein sequence ID" value="DAZ94442.1"/>
    <property type="molecule type" value="Genomic_DNA"/>
</dbReference>
<reference evidence="1" key="2">
    <citation type="journal article" date="2023" name="Microbiol Resour">
        <title>Decontamination and Annotation of the Draft Genome Sequence of the Oomycete Lagenidium giganteum ARSEF 373.</title>
        <authorList>
            <person name="Morgan W.R."/>
            <person name="Tartar A."/>
        </authorList>
    </citation>
    <scope>NUCLEOTIDE SEQUENCE</scope>
    <source>
        <strain evidence="1">ARSEF 373</strain>
    </source>
</reference>
<comment type="caution">
    <text evidence="1">The sequence shown here is derived from an EMBL/GenBank/DDBJ whole genome shotgun (WGS) entry which is preliminary data.</text>
</comment>
<protein>
    <submittedName>
        <fullName evidence="1">Uncharacterized protein</fullName>
    </submittedName>
</protein>